<feature type="transmembrane region" description="Helical" evidence="1">
    <location>
        <begin position="21"/>
        <end position="46"/>
    </location>
</feature>
<keyword evidence="1" id="KW-0472">Membrane</keyword>
<evidence type="ECO:0000313" key="2">
    <source>
        <dbReference type="EMBL" id="GIF55316.1"/>
    </source>
</evidence>
<dbReference type="Proteomes" id="UP000624325">
    <property type="component" value="Unassembled WGS sequence"/>
</dbReference>
<sequence>MIEKIKRYAGRRDRDRGATATEYALIMGFIVAAVVIILAVFGPAIANNFDSACRRIVNAPTCLR</sequence>
<name>A0ABQ4BYR5_9ACTN</name>
<evidence type="ECO:0008006" key="4">
    <source>
        <dbReference type="Google" id="ProtNLM"/>
    </source>
</evidence>
<dbReference type="EMBL" id="BONC01000006">
    <property type="protein sequence ID" value="GIF55316.1"/>
    <property type="molecule type" value="Genomic_DNA"/>
</dbReference>
<keyword evidence="1" id="KW-1133">Transmembrane helix</keyword>
<reference evidence="2 3" key="1">
    <citation type="submission" date="2021-01" db="EMBL/GenBank/DDBJ databases">
        <title>Whole genome shotgun sequence of Asanoa iriomotensis NBRC 100142.</title>
        <authorList>
            <person name="Komaki H."/>
            <person name="Tamura T."/>
        </authorList>
    </citation>
    <scope>NUCLEOTIDE SEQUENCE [LARGE SCALE GENOMIC DNA]</scope>
    <source>
        <strain evidence="2 3">NBRC 100142</strain>
    </source>
</reference>
<evidence type="ECO:0000256" key="1">
    <source>
        <dbReference type="SAM" id="Phobius"/>
    </source>
</evidence>
<keyword evidence="1" id="KW-0812">Transmembrane</keyword>
<dbReference type="RefSeq" id="WP_203701117.1">
    <property type="nucleotide sequence ID" value="NZ_BAAALU010000012.1"/>
</dbReference>
<proteinExistence type="predicted"/>
<protein>
    <recommendedName>
        <fullName evidence="4">Pilus assembly protein Flp/PilA</fullName>
    </recommendedName>
</protein>
<comment type="caution">
    <text evidence="2">The sequence shown here is derived from an EMBL/GenBank/DDBJ whole genome shotgun (WGS) entry which is preliminary data.</text>
</comment>
<gene>
    <name evidence="2" type="ORF">Air01nite_14110</name>
</gene>
<evidence type="ECO:0000313" key="3">
    <source>
        <dbReference type="Proteomes" id="UP000624325"/>
    </source>
</evidence>
<accession>A0ABQ4BYR5</accession>
<keyword evidence="3" id="KW-1185">Reference proteome</keyword>
<organism evidence="2 3">
    <name type="scientific">Asanoa iriomotensis</name>
    <dbReference type="NCBI Taxonomy" id="234613"/>
    <lineage>
        <taxon>Bacteria</taxon>
        <taxon>Bacillati</taxon>
        <taxon>Actinomycetota</taxon>
        <taxon>Actinomycetes</taxon>
        <taxon>Micromonosporales</taxon>
        <taxon>Micromonosporaceae</taxon>
        <taxon>Asanoa</taxon>
    </lineage>
</organism>